<dbReference type="SUPFAM" id="SSF56935">
    <property type="entry name" value="Porins"/>
    <property type="match status" value="1"/>
</dbReference>
<keyword evidence="2 10" id="KW-0813">Transport</keyword>
<dbReference type="InterPro" id="IPR039426">
    <property type="entry name" value="TonB-dep_rcpt-like"/>
</dbReference>
<dbReference type="InterPro" id="IPR037066">
    <property type="entry name" value="Plug_dom_sf"/>
</dbReference>
<keyword evidence="7 11" id="KW-0798">TonB box</keyword>
<dbReference type="PROSITE" id="PS52016">
    <property type="entry name" value="TONB_DEPENDENT_REC_3"/>
    <property type="match status" value="1"/>
</dbReference>
<keyword evidence="6" id="KW-0408">Iron</keyword>
<keyword evidence="4" id="KW-0410">Iron transport</keyword>
<keyword evidence="4" id="KW-0406">Ion transport</keyword>
<dbReference type="InterPro" id="IPR012910">
    <property type="entry name" value="Plug_dom"/>
</dbReference>
<comment type="subcellular location">
    <subcellularLocation>
        <location evidence="1 10">Cell outer membrane</location>
        <topology evidence="1 10">Multi-pass membrane protein</topology>
    </subcellularLocation>
</comment>
<sequence>MRVTQRAIQAMGDEMRVVRNGFFVGVCACALISATPAMAQADQVRNFDLPAQSLTEALRAVARQSGLEFSAPADPLRGKTSKPLKGQFSPAQAAKRLLKGTRLTAEVIDGALIVRVGGMSADANMSGNGDEIIVTGSHIKSAETASPTIRLDADSIKLAGQTDLGEAIRSVSQNFGGGQNPGVGWGASGVTNQNMDSSSTANLRGLGGDATLTLLNGHRLSYGSFVQAVDLGAIPLAAVDRMEIVADGASAIYGSDAVGGVVNIILKQDYDGASLAATLGGATDGGDFLQQYSAAVGKRWTSGSLTATYERKTNSAIYAGDRAYSSQMPGESTLYPQTHQDSVVASLRQVLGASVEMHIDGSYSRRTSFINQLTDYGLKYEQRPDVTSYSITPSLRVGMVSDWNLNISATYGESNSKYDEREFDNDELTYNAVGSYFNRLVTAEGYLSGSLKGLAARPIELVLGGGYRYNMYEEESKNVLLRRGSVKSYYGFGEAALPLIEPEDHLSWAYKLKVSAAVRYEYYPGTASVAVPKLGLIYAPSSDFDIKASWGRSFKVPILSQQFAPHVTYQYPATWVGASGYPTGSTVLIDYGGNVDLKPERAGNWSATLDIHPSWLKNFRASVSYFEVAYKDRIVQPVSGAALFSALSNPIYAAFVSYDPTAEQVQQLIASSSKYYDYSGGSGTSQTIAILYDRYVNAARQNIHGVDLSAEYRFDLRDASSLTINGNASLLWSRQVINADMGELQLAGTIFNPPRLRARGSIIWSDRKWTLGTYLNHIAGLEDNRSSPSVKIHPMTTLDLSARLTFPKERTVLGGLALQISAQNVFNQRPPYAAPSGAYSYYVNYDSTNFSPIGRFISFTISKDW</sequence>
<evidence type="ECO:0000256" key="7">
    <source>
        <dbReference type="ARBA" id="ARBA00023077"/>
    </source>
</evidence>
<protein>
    <submittedName>
        <fullName evidence="13">Outer membrane receptor for ferrienterochelin and colicins</fullName>
    </submittedName>
</protein>
<evidence type="ECO:0000259" key="12">
    <source>
        <dbReference type="SMART" id="SM00965"/>
    </source>
</evidence>
<dbReference type="PANTHER" id="PTHR47234:SF3">
    <property type="entry name" value="SECRETIN_TONB SHORT N-TERMINAL DOMAIN-CONTAINING PROTEIN"/>
    <property type="match status" value="1"/>
</dbReference>
<dbReference type="SMART" id="SM00965">
    <property type="entry name" value="STN"/>
    <property type="match status" value="1"/>
</dbReference>
<feature type="domain" description="Secretin/TonB short N-terminal" evidence="12">
    <location>
        <begin position="67"/>
        <end position="117"/>
    </location>
</feature>
<proteinExistence type="inferred from homology"/>
<keyword evidence="5 10" id="KW-0812">Transmembrane</keyword>
<evidence type="ECO:0000256" key="11">
    <source>
        <dbReference type="RuleBase" id="RU003357"/>
    </source>
</evidence>
<keyword evidence="8 10" id="KW-0472">Membrane</keyword>
<dbReference type="Pfam" id="PF00593">
    <property type="entry name" value="TonB_dep_Rec_b-barrel"/>
    <property type="match status" value="1"/>
</dbReference>
<accession>A0ABY1QTA6</accession>
<evidence type="ECO:0000256" key="9">
    <source>
        <dbReference type="ARBA" id="ARBA00023237"/>
    </source>
</evidence>
<keyword evidence="14" id="KW-1185">Reference proteome</keyword>
<dbReference type="Gene3D" id="3.55.50.30">
    <property type="match status" value="1"/>
</dbReference>
<evidence type="ECO:0000256" key="3">
    <source>
        <dbReference type="ARBA" id="ARBA00022452"/>
    </source>
</evidence>
<dbReference type="Gene3D" id="2.40.170.20">
    <property type="entry name" value="TonB-dependent receptor, beta-barrel domain"/>
    <property type="match status" value="1"/>
</dbReference>
<evidence type="ECO:0000256" key="2">
    <source>
        <dbReference type="ARBA" id="ARBA00022448"/>
    </source>
</evidence>
<evidence type="ECO:0000256" key="6">
    <source>
        <dbReference type="ARBA" id="ARBA00023004"/>
    </source>
</evidence>
<evidence type="ECO:0000256" key="10">
    <source>
        <dbReference type="PROSITE-ProRule" id="PRU01360"/>
    </source>
</evidence>
<comment type="similarity">
    <text evidence="10 11">Belongs to the TonB-dependent receptor family.</text>
</comment>
<dbReference type="Proteomes" id="UP001157910">
    <property type="component" value="Unassembled WGS sequence"/>
</dbReference>
<dbReference type="InterPro" id="IPR011662">
    <property type="entry name" value="Secretin/TonB_short_N"/>
</dbReference>
<evidence type="ECO:0000256" key="4">
    <source>
        <dbReference type="ARBA" id="ARBA00022496"/>
    </source>
</evidence>
<dbReference type="PANTHER" id="PTHR47234">
    <property type="match status" value="1"/>
</dbReference>
<evidence type="ECO:0000256" key="5">
    <source>
        <dbReference type="ARBA" id="ARBA00022692"/>
    </source>
</evidence>
<evidence type="ECO:0000313" key="13">
    <source>
        <dbReference type="EMBL" id="SMP79594.1"/>
    </source>
</evidence>
<dbReference type="EMBL" id="FXUI01000013">
    <property type="protein sequence ID" value="SMP79594.1"/>
    <property type="molecule type" value="Genomic_DNA"/>
</dbReference>
<evidence type="ECO:0000256" key="1">
    <source>
        <dbReference type="ARBA" id="ARBA00004571"/>
    </source>
</evidence>
<comment type="caution">
    <text evidence="13">The sequence shown here is derived from an EMBL/GenBank/DDBJ whole genome shotgun (WGS) entry which is preliminary data.</text>
</comment>
<dbReference type="Pfam" id="PF07715">
    <property type="entry name" value="Plug"/>
    <property type="match status" value="1"/>
</dbReference>
<keyword evidence="9 10" id="KW-0998">Cell outer membrane</keyword>
<gene>
    <name evidence="13" type="ORF">SAMN06296065_11364</name>
</gene>
<dbReference type="Gene3D" id="2.170.130.10">
    <property type="entry name" value="TonB-dependent receptor, plug domain"/>
    <property type="match status" value="1"/>
</dbReference>
<name>A0ABY1QTA6_9SPHN</name>
<dbReference type="InterPro" id="IPR036942">
    <property type="entry name" value="Beta-barrel_TonB_sf"/>
</dbReference>
<keyword evidence="13" id="KW-0675">Receptor</keyword>
<organism evidence="13 14">
    <name type="scientific">Novosphingobium panipatense</name>
    <dbReference type="NCBI Taxonomy" id="428991"/>
    <lineage>
        <taxon>Bacteria</taxon>
        <taxon>Pseudomonadati</taxon>
        <taxon>Pseudomonadota</taxon>
        <taxon>Alphaproteobacteria</taxon>
        <taxon>Sphingomonadales</taxon>
        <taxon>Sphingomonadaceae</taxon>
        <taxon>Novosphingobium</taxon>
    </lineage>
</organism>
<dbReference type="RefSeq" id="WP_240511518.1">
    <property type="nucleotide sequence ID" value="NZ_FXUI01000013.1"/>
</dbReference>
<evidence type="ECO:0000313" key="14">
    <source>
        <dbReference type="Proteomes" id="UP001157910"/>
    </source>
</evidence>
<evidence type="ECO:0000256" key="8">
    <source>
        <dbReference type="ARBA" id="ARBA00023136"/>
    </source>
</evidence>
<reference evidence="13 14" key="1">
    <citation type="submission" date="2017-05" db="EMBL/GenBank/DDBJ databases">
        <authorList>
            <person name="Varghese N."/>
            <person name="Submissions S."/>
        </authorList>
    </citation>
    <scope>NUCLEOTIDE SEQUENCE [LARGE SCALE GENOMIC DNA]</scope>
    <source>
        <strain evidence="13 14">SM16</strain>
    </source>
</reference>
<dbReference type="InterPro" id="IPR000531">
    <property type="entry name" value="Beta-barrel_TonB"/>
</dbReference>
<keyword evidence="3 10" id="KW-1134">Transmembrane beta strand</keyword>